<keyword evidence="3 4" id="KW-0411">Iron-sulfur</keyword>
<keyword evidence="3 4" id="KW-0408">Iron</keyword>
<evidence type="ECO:0000256" key="2">
    <source>
        <dbReference type="ARBA" id="ARBA00023002"/>
    </source>
</evidence>
<dbReference type="PIRSF" id="PIRSF006439">
    <property type="entry name" value="Indolepyruvate_ferr_oxidored"/>
    <property type="match status" value="1"/>
</dbReference>
<dbReference type="FunFam" id="3.40.50.970:FF:000039">
    <property type="entry name" value="Indolepyruvate oxidoreductase subunit IorA"/>
    <property type="match status" value="1"/>
</dbReference>
<evidence type="ECO:0000256" key="3">
    <source>
        <dbReference type="PIRNR" id="PIRNR006439"/>
    </source>
</evidence>
<feature type="binding site" evidence="4">
    <location>
        <position position="597"/>
    </location>
    <ligand>
        <name>[4Fe-4S] cluster</name>
        <dbReference type="ChEBI" id="CHEBI:49883"/>
        <label>2</label>
    </ligand>
</feature>
<feature type="domain" description="4Fe-4S ferredoxin-type" evidence="5">
    <location>
        <begin position="559"/>
        <end position="581"/>
    </location>
</feature>
<reference evidence="6 7" key="1">
    <citation type="journal article" date="2016" name="Sci. Rep.">
        <title>Metabolic traits of an uncultured archaeal lineage -MSBL1- from brine pools of the Red Sea.</title>
        <authorList>
            <person name="Mwirichia R."/>
            <person name="Alam I."/>
            <person name="Rashid M."/>
            <person name="Vinu M."/>
            <person name="Ba-Alawi W."/>
            <person name="Anthony Kamau A."/>
            <person name="Kamanda Ngugi D."/>
            <person name="Goker M."/>
            <person name="Klenk H.P."/>
            <person name="Bajic V."/>
            <person name="Stingl U."/>
        </authorList>
    </citation>
    <scope>NUCLEOTIDE SEQUENCE [LARGE SCALE GENOMIC DNA]</scope>
    <source>
        <strain evidence="6">SCGC-AAA259I09</strain>
    </source>
</reference>
<accession>A0A133URA6</accession>
<dbReference type="SUPFAM" id="SSF54862">
    <property type="entry name" value="4Fe-4S ferredoxins"/>
    <property type="match status" value="1"/>
</dbReference>
<dbReference type="InterPro" id="IPR002880">
    <property type="entry name" value="Pyrv_Fd/Flavodoxin_OxRdtase_N"/>
</dbReference>
<dbReference type="GO" id="GO:0051539">
    <property type="term" value="F:4 iron, 4 sulfur cluster binding"/>
    <property type="evidence" value="ECO:0007669"/>
    <property type="project" value="UniProtKB-UniRule"/>
</dbReference>
<dbReference type="PANTHER" id="PTHR43710:SF7">
    <property type="entry name" value="INDOLEPYRUVATE OXIDOREDUCTASE SUBUNIT IORA"/>
    <property type="match status" value="1"/>
</dbReference>
<dbReference type="GO" id="GO:0046872">
    <property type="term" value="F:metal ion binding"/>
    <property type="evidence" value="ECO:0007669"/>
    <property type="project" value="UniProtKB-UniRule"/>
</dbReference>
<comment type="catalytic activity">
    <reaction evidence="3">
        <text>indole-3-pyruvate + 2 oxidized [2Fe-2S]-[ferredoxin] + CoA = (indol-3-yl)acetyl-CoA + 2 reduced [2Fe-2S]-[ferredoxin] + CO2 + H(+)</text>
        <dbReference type="Rhea" id="RHEA:12645"/>
        <dbReference type="Rhea" id="RHEA-COMP:10000"/>
        <dbReference type="Rhea" id="RHEA-COMP:10001"/>
        <dbReference type="ChEBI" id="CHEBI:15378"/>
        <dbReference type="ChEBI" id="CHEBI:16526"/>
        <dbReference type="ChEBI" id="CHEBI:17640"/>
        <dbReference type="ChEBI" id="CHEBI:33737"/>
        <dbReference type="ChEBI" id="CHEBI:33738"/>
        <dbReference type="ChEBI" id="CHEBI:57271"/>
        <dbReference type="ChEBI" id="CHEBI:57287"/>
        <dbReference type="EC" id="1.2.7.8"/>
    </reaction>
</comment>
<evidence type="ECO:0000313" key="7">
    <source>
        <dbReference type="Proteomes" id="UP000070463"/>
    </source>
</evidence>
<dbReference type="InterPro" id="IPR029061">
    <property type="entry name" value="THDP-binding"/>
</dbReference>
<name>A0A133URA6_9EURY</name>
<feature type="binding site" evidence="4">
    <location>
        <position position="568"/>
    </location>
    <ligand>
        <name>[4Fe-4S] cluster</name>
        <dbReference type="ChEBI" id="CHEBI:49883"/>
        <label>1</label>
    </ligand>
</feature>
<dbReference type="Gene3D" id="3.40.50.970">
    <property type="match status" value="2"/>
</dbReference>
<dbReference type="InterPro" id="IPR011766">
    <property type="entry name" value="TPP_enzyme_TPP-bd"/>
</dbReference>
<dbReference type="GO" id="GO:0006082">
    <property type="term" value="P:organic acid metabolic process"/>
    <property type="evidence" value="ECO:0007669"/>
    <property type="project" value="UniProtKB-ARBA"/>
</dbReference>
<protein>
    <recommendedName>
        <fullName evidence="3">Indolepyruvate oxidoreductase subunit IorA</fullName>
        <shortName evidence="3">IOR</shortName>
        <ecNumber evidence="3">1.2.7.8</ecNumber>
    </recommendedName>
    <alternativeName>
        <fullName evidence="3">Indolepyruvate ferredoxin oxidoreductase subunit alpha</fullName>
    </alternativeName>
</protein>
<feature type="binding site" evidence="4">
    <location>
        <position position="571"/>
    </location>
    <ligand>
        <name>[4Fe-4S] cluster</name>
        <dbReference type="ChEBI" id="CHEBI:49883"/>
        <label>1</label>
    </ligand>
</feature>
<dbReference type="PANTHER" id="PTHR43710">
    <property type="entry name" value="2-HYDROXYACYL-COA LYASE"/>
    <property type="match status" value="1"/>
</dbReference>
<feature type="binding site" evidence="4">
    <location>
        <position position="600"/>
    </location>
    <ligand>
        <name>[4Fe-4S] cluster</name>
        <dbReference type="ChEBI" id="CHEBI:49883"/>
        <label>2</label>
    </ligand>
</feature>
<dbReference type="Proteomes" id="UP000070463">
    <property type="component" value="Unassembled WGS sequence"/>
</dbReference>
<dbReference type="GO" id="GO:0030976">
    <property type="term" value="F:thiamine pyrophosphate binding"/>
    <property type="evidence" value="ECO:0007669"/>
    <property type="project" value="InterPro"/>
</dbReference>
<comment type="caution">
    <text evidence="6">The sequence shown here is derived from an EMBL/GenBank/DDBJ whole genome shotgun (WGS) entry which is preliminary data.</text>
</comment>
<dbReference type="PROSITE" id="PS00198">
    <property type="entry name" value="4FE4S_FER_1"/>
    <property type="match status" value="1"/>
</dbReference>
<organism evidence="6 7">
    <name type="scientific">candidate division MSBL1 archaeon SCGC-AAA259I09</name>
    <dbReference type="NCBI Taxonomy" id="1698267"/>
    <lineage>
        <taxon>Archaea</taxon>
        <taxon>Methanobacteriati</taxon>
        <taxon>Methanobacteriota</taxon>
        <taxon>candidate division MSBL1</taxon>
    </lineage>
</organism>
<dbReference type="SUPFAM" id="SSF52518">
    <property type="entry name" value="Thiamin diphosphate-binding fold (THDP-binding)"/>
    <property type="match status" value="2"/>
</dbReference>
<sequence>MRKILSEGSGEKSFLLGNEAIARGFLEAGGTLATTYPGTPASEIGDTLHNIAKDAGIYFEYSTNEKVAMEVAGAGAMTGHRTMVSMKSVGLNVAAEPLVTLAYNGVEGGMLIVVADDPFCHSTQTEQDTRYYARLANLPILEPSSPDEAREMASEGIEISEELGIPIILRTTTRVSHVRGSVDLKQWDKRKFEKKRFEKNPEKFAMVPALQRKKHEVLTGEIFEKAKKISEKTKLNKIERVGEEDVLHAVTSGPPFNYLMDVMRDENVPGEVFKLGMSFPLPEDKLLDFLKSKSKVVVAEEVEPILEKEIREIANFYGLETEVLGKRQGVFPRTGEFDIDVTKEGLNKIFKDKIENKISAKVEADLPSRPPTLCPGCPHRAVFYVAKKIEGIYPNDIGCYTLGIQPPYNMADCILCMGSSIGTGSGFSIAAEQDVISFIGDSTFFHAGIPPLINAVHNQNDMTVVVLDNRTTAMTGFQPHPGTPEDGMGRKAPELSIEKIAESCGSGFVRTINPIEDLVKLEDTLKEAVNYDGVSVVVARAPCTLRSVRKRSKAGEEIRWYEVDKEECTQCRICIDQFACPAFYTDEGTVKIEPDLCNDCGVCVEVCPVNAVRRVNDEM</sequence>
<dbReference type="EC" id="1.2.7.8" evidence="3"/>
<keyword evidence="3" id="KW-0249">Electron transport</keyword>
<feature type="binding site" evidence="4">
    <location>
        <position position="607"/>
    </location>
    <ligand>
        <name>[4Fe-4S] cluster</name>
        <dbReference type="ChEBI" id="CHEBI:49883"/>
        <label>1</label>
    </ligand>
</feature>
<dbReference type="InterPro" id="IPR017900">
    <property type="entry name" value="4Fe4S_Fe_S_CS"/>
</dbReference>
<feature type="domain" description="4Fe-4S ferredoxin-type" evidence="5">
    <location>
        <begin position="588"/>
        <end position="617"/>
    </location>
</feature>
<dbReference type="InterPro" id="IPR017721">
    <property type="entry name" value="IorA"/>
</dbReference>
<proteinExistence type="predicted"/>
<dbReference type="GO" id="GO:0043805">
    <property type="term" value="F:indolepyruvate ferredoxin oxidoreductase activity"/>
    <property type="evidence" value="ECO:0007669"/>
    <property type="project" value="UniProtKB-UniRule"/>
</dbReference>
<evidence type="ECO:0000256" key="1">
    <source>
        <dbReference type="ARBA" id="ARBA00022723"/>
    </source>
</evidence>
<dbReference type="Pfam" id="PF02775">
    <property type="entry name" value="TPP_enzyme_C"/>
    <property type="match status" value="1"/>
</dbReference>
<keyword evidence="1 3" id="KW-0479">Metal-binding</keyword>
<dbReference type="PROSITE" id="PS51379">
    <property type="entry name" value="4FE4S_FER_2"/>
    <property type="match status" value="2"/>
</dbReference>
<dbReference type="InterPro" id="IPR017896">
    <property type="entry name" value="4Fe4S_Fe-S-bd"/>
</dbReference>
<feature type="binding site" evidence="4">
    <location>
        <position position="574"/>
    </location>
    <ligand>
        <name>[4Fe-4S] cluster</name>
        <dbReference type="ChEBI" id="CHEBI:49883"/>
        <label>1</label>
    </ligand>
</feature>
<dbReference type="InterPro" id="IPR045025">
    <property type="entry name" value="HACL1-like"/>
</dbReference>
<dbReference type="NCBIfam" id="TIGR03336">
    <property type="entry name" value="IOR_alpha"/>
    <property type="match status" value="1"/>
</dbReference>
<feature type="binding site" evidence="4">
    <location>
        <position position="603"/>
    </location>
    <ligand>
        <name>[4Fe-4S] cluster</name>
        <dbReference type="ChEBI" id="CHEBI:49883"/>
        <label>2</label>
    </ligand>
</feature>
<gene>
    <name evidence="6" type="ORF">AKJ37_04555</name>
</gene>
<comment type="subunit">
    <text evidence="3">Heterodimer of the IorA and IorB subunits.</text>
</comment>
<dbReference type="CDD" id="cd02008">
    <property type="entry name" value="TPP_IOR_alpha"/>
    <property type="match status" value="1"/>
</dbReference>
<evidence type="ECO:0000259" key="5">
    <source>
        <dbReference type="PROSITE" id="PS51379"/>
    </source>
</evidence>
<dbReference type="Pfam" id="PF00037">
    <property type="entry name" value="Fer4"/>
    <property type="match status" value="1"/>
</dbReference>
<dbReference type="Gene3D" id="3.30.70.20">
    <property type="match status" value="1"/>
</dbReference>
<dbReference type="GO" id="GO:0044272">
    <property type="term" value="P:sulfur compound biosynthetic process"/>
    <property type="evidence" value="ECO:0007669"/>
    <property type="project" value="UniProtKB-ARBA"/>
</dbReference>
<dbReference type="CDD" id="cd07034">
    <property type="entry name" value="TPP_PYR_PFOR_IOR-alpha_like"/>
    <property type="match status" value="1"/>
</dbReference>
<comment type="cofactor">
    <cofactor evidence="3 4">
        <name>[4Fe-4S] cluster</name>
        <dbReference type="ChEBI" id="CHEBI:49883"/>
    </cofactor>
    <text evidence="3 4">Binds 2 [4Fe-4S] clusters. In this family the first cluster has a non-standard and varying [4Fe-4S] binding motif CX(2)CX(2)CX(4-5)CP.</text>
</comment>
<evidence type="ECO:0000313" key="6">
    <source>
        <dbReference type="EMBL" id="KXA96728.1"/>
    </source>
</evidence>
<keyword evidence="2 3" id="KW-0560">Oxidoreductase</keyword>
<feature type="binding site" evidence="4">
    <location>
        <position position="580"/>
    </location>
    <ligand>
        <name>[4Fe-4S] cluster</name>
        <dbReference type="ChEBI" id="CHEBI:49883"/>
        <label>2</label>
    </ligand>
</feature>
<keyword evidence="3" id="KW-0813">Transport</keyword>
<dbReference type="AlphaFoldDB" id="A0A133URA6"/>
<dbReference type="Pfam" id="PF01855">
    <property type="entry name" value="POR_N"/>
    <property type="match status" value="1"/>
</dbReference>
<keyword evidence="3 4" id="KW-0004">4Fe-4S</keyword>
<keyword evidence="7" id="KW-1185">Reference proteome</keyword>
<dbReference type="PATRIC" id="fig|1698267.3.peg.1608"/>
<evidence type="ECO:0000256" key="4">
    <source>
        <dbReference type="PIRSR" id="PIRSR006439-50"/>
    </source>
</evidence>
<comment type="function">
    <text evidence="3">Catalyzes the ferredoxin-dependent oxidative decarboxylation of arylpyruvates.</text>
</comment>
<dbReference type="EMBL" id="LHXR01000064">
    <property type="protein sequence ID" value="KXA96728.1"/>
    <property type="molecule type" value="Genomic_DNA"/>
</dbReference>